<evidence type="ECO:0000256" key="1">
    <source>
        <dbReference type="SAM" id="MobiDB-lite"/>
    </source>
</evidence>
<protein>
    <recommendedName>
        <fullName evidence="5">THH1/TOM1/TOM3 domain-containing protein</fullName>
    </recommendedName>
</protein>
<comment type="caution">
    <text evidence="3">The sequence shown here is derived from an EMBL/GenBank/DDBJ whole genome shotgun (WGS) entry which is preliminary data.</text>
</comment>
<accession>A0A812IX93</accession>
<feature type="transmembrane region" description="Helical" evidence="2">
    <location>
        <begin position="106"/>
        <end position="129"/>
    </location>
</feature>
<dbReference type="Proteomes" id="UP000604046">
    <property type="component" value="Unassembled WGS sequence"/>
</dbReference>
<name>A0A812IX93_9DINO</name>
<keyword evidence="2" id="KW-0812">Transmembrane</keyword>
<feature type="transmembrane region" description="Helical" evidence="2">
    <location>
        <begin position="74"/>
        <end position="94"/>
    </location>
</feature>
<organism evidence="3 4">
    <name type="scientific">Symbiodinium natans</name>
    <dbReference type="NCBI Taxonomy" id="878477"/>
    <lineage>
        <taxon>Eukaryota</taxon>
        <taxon>Sar</taxon>
        <taxon>Alveolata</taxon>
        <taxon>Dinophyceae</taxon>
        <taxon>Suessiales</taxon>
        <taxon>Symbiodiniaceae</taxon>
        <taxon>Symbiodinium</taxon>
    </lineage>
</organism>
<dbReference type="EMBL" id="CAJNDS010000322">
    <property type="protein sequence ID" value="CAE7192006.1"/>
    <property type="molecule type" value="Genomic_DNA"/>
</dbReference>
<dbReference type="AlphaFoldDB" id="A0A812IX93"/>
<gene>
    <name evidence="3" type="ORF">SNAT2548_LOCUS5103</name>
</gene>
<feature type="region of interest" description="Disordered" evidence="1">
    <location>
        <begin position="215"/>
        <end position="234"/>
    </location>
</feature>
<evidence type="ECO:0008006" key="5">
    <source>
        <dbReference type="Google" id="ProtNLM"/>
    </source>
</evidence>
<feature type="compositionally biased region" description="Basic and acidic residues" evidence="1">
    <location>
        <begin position="223"/>
        <end position="234"/>
    </location>
</feature>
<feature type="transmembrane region" description="Helical" evidence="2">
    <location>
        <begin position="141"/>
        <end position="166"/>
    </location>
</feature>
<dbReference type="OrthoDB" id="430001at2759"/>
<keyword evidence="4" id="KW-1185">Reference proteome</keyword>
<reference evidence="3" key="1">
    <citation type="submission" date="2021-02" db="EMBL/GenBank/DDBJ databases">
        <authorList>
            <person name="Dougan E. K."/>
            <person name="Rhodes N."/>
            <person name="Thang M."/>
            <person name="Chan C."/>
        </authorList>
    </citation>
    <scope>NUCLEOTIDE SEQUENCE</scope>
</reference>
<keyword evidence="2" id="KW-0472">Membrane</keyword>
<evidence type="ECO:0000313" key="3">
    <source>
        <dbReference type="EMBL" id="CAE7192006.1"/>
    </source>
</evidence>
<proteinExistence type="predicted"/>
<sequence length="234" mass="25454">MAAGNNDPQENALSHVFGQQSVCVAMDFPGWSQAALAAFLLSGFIDGWVVIQVYRHCVSTWSEAGASKASCRMLAGFFTFVVLCLNSFWLVYFWNPVDNHSPATVVAHTIPYLCLQVGYFLFVAFLLAALRPTSVGTCRKVSWYVLLSIYFLLKVANICVTLWTFSELLEEGVQLGGQSSHKGPKVRFAATRVLEPGAILALALLLLLHPFQPSGPSPVTPEGRPDKDAGLEAA</sequence>
<evidence type="ECO:0000256" key="2">
    <source>
        <dbReference type="SAM" id="Phobius"/>
    </source>
</evidence>
<keyword evidence="2" id="KW-1133">Transmembrane helix</keyword>
<evidence type="ECO:0000313" key="4">
    <source>
        <dbReference type="Proteomes" id="UP000604046"/>
    </source>
</evidence>
<feature type="transmembrane region" description="Helical" evidence="2">
    <location>
        <begin position="34"/>
        <end position="54"/>
    </location>
</feature>